<proteinExistence type="predicted"/>
<reference evidence="2 3" key="1">
    <citation type="submission" date="2014-04" db="EMBL/GenBank/DDBJ databases">
        <authorList>
            <consortium name="DOE Joint Genome Institute"/>
            <person name="Kuo A."/>
            <person name="Kohler A."/>
            <person name="Nagy L.G."/>
            <person name="Floudas D."/>
            <person name="Copeland A."/>
            <person name="Barry K.W."/>
            <person name="Cichocki N."/>
            <person name="Veneault-Fourrey C."/>
            <person name="LaButti K."/>
            <person name="Lindquist E.A."/>
            <person name="Lipzen A."/>
            <person name="Lundell T."/>
            <person name="Morin E."/>
            <person name="Murat C."/>
            <person name="Sun H."/>
            <person name="Tunlid A."/>
            <person name="Henrissat B."/>
            <person name="Grigoriev I.V."/>
            <person name="Hibbett D.S."/>
            <person name="Martin F."/>
            <person name="Nordberg H.P."/>
            <person name="Cantor M.N."/>
            <person name="Hua S.X."/>
        </authorList>
    </citation>
    <scope>NUCLEOTIDE SEQUENCE [LARGE SCALE GENOMIC DNA]</scope>
    <source>
        <strain evidence="2 3">Foug A</strain>
    </source>
</reference>
<keyword evidence="3" id="KW-1185">Reference proteome</keyword>
<name>A0A0C3AT37_9AGAM</name>
<evidence type="ECO:0000256" key="1">
    <source>
        <dbReference type="SAM" id="MobiDB-lite"/>
    </source>
</evidence>
<sequence>MFRNQRGTLEPTETADAPRSDDSVRLSTIHHETLISRLSIRKKLIAKWALGYRSKMNTGLDGYHNSVDIGQSPGRHDNLARRSLNRVLCVSHTCQQLQVSASVCVAHLLSSAFHVVGVDKLSKGTGLSFAPDRLQLHKPSIVA</sequence>
<accession>A0A0C3AT37</accession>
<organism evidence="2 3">
    <name type="scientific">Scleroderma citrinum Foug A</name>
    <dbReference type="NCBI Taxonomy" id="1036808"/>
    <lineage>
        <taxon>Eukaryota</taxon>
        <taxon>Fungi</taxon>
        <taxon>Dikarya</taxon>
        <taxon>Basidiomycota</taxon>
        <taxon>Agaricomycotina</taxon>
        <taxon>Agaricomycetes</taxon>
        <taxon>Agaricomycetidae</taxon>
        <taxon>Boletales</taxon>
        <taxon>Sclerodermatineae</taxon>
        <taxon>Sclerodermataceae</taxon>
        <taxon>Scleroderma</taxon>
    </lineage>
</organism>
<evidence type="ECO:0000313" key="2">
    <source>
        <dbReference type="EMBL" id="KIM68097.1"/>
    </source>
</evidence>
<feature type="region of interest" description="Disordered" evidence="1">
    <location>
        <begin position="1"/>
        <end position="23"/>
    </location>
</feature>
<protein>
    <submittedName>
        <fullName evidence="2">Uncharacterized protein</fullName>
    </submittedName>
</protein>
<dbReference type="Proteomes" id="UP000053989">
    <property type="component" value="Unassembled WGS sequence"/>
</dbReference>
<dbReference type="InParanoid" id="A0A0C3AT37"/>
<evidence type="ECO:0000313" key="3">
    <source>
        <dbReference type="Proteomes" id="UP000053989"/>
    </source>
</evidence>
<dbReference type="EMBL" id="KN822010">
    <property type="protein sequence ID" value="KIM68097.1"/>
    <property type="molecule type" value="Genomic_DNA"/>
</dbReference>
<gene>
    <name evidence="2" type="ORF">SCLCIDRAFT_20538</name>
</gene>
<reference evidence="3" key="2">
    <citation type="submission" date="2015-01" db="EMBL/GenBank/DDBJ databases">
        <title>Evolutionary Origins and Diversification of the Mycorrhizal Mutualists.</title>
        <authorList>
            <consortium name="DOE Joint Genome Institute"/>
            <consortium name="Mycorrhizal Genomics Consortium"/>
            <person name="Kohler A."/>
            <person name="Kuo A."/>
            <person name="Nagy L.G."/>
            <person name="Floudas D."/>
            <person name="Copeland A."/>
            <person name="Barry K.W."/>
            <person name="Cichocki N."/>
            <person name="Veneault-Fourrey C."/>
            <person name="LaButti K."/>
            <person name="Lindquist E.A."/>
            <person name="Lipzen A."/>
            <person name="Lundell T."/>
            <person name="Morin E."/>
            <person name="Murat C."/>
            <person name="Riley R."/>
            <person name="Ohm R."/>
            <person name="Sun H."/>
            <person name="Tunlid A."/>
            <person name="Henrissat B."/>
            <person name="Grigoriev I.V."/>
            <person name="Hibbett D.S."/>
            <person name="Martin F."/>
        </authorList>
    </citation>
    <scope>NUCLEOTIDE SEQUENCE [LARGE SCALE GENOMIC DNA]</scope>
    <source>
        <strain evidence="3">Foug A</strain>
    </source>
</reference>
<dbReference type="AlphaFoldDB" id="A0A0C3AT37"/>
<dbReference type="HOGENOM" id="CLU_1807370_0_0_1"/>